<proteinExistence type="predicted"/>
<evidence type="ECO:0000256" key="1">
    <source>
        <dbReference type="SAM" id="SignalP"/>
    </source>
</evidence>
<name>A0AAQ3PN58_PASNO</name>
<dbReference type="EMBL" id="CP144745">
    <property type="protein sequence ID" value="WVZ49459.1"/>
    <property type="molecule type" value="Genomic_DNA"/>
</dbReference>
<accession>A0AAQ3PN58</accession>
<feature type="signal peptide" evidence="1">
    <location>
        <begin position="1"/>
        <end position="39"/>
    </location>
</feature>
<protein>
    <submittedName>
        <fullName evidence="2">Uncharacterized protein</fullName>
    </submittedName>
</protein>
<evidence type="ECO:0000313" key="3">
    <source>
        <dbReference type="Proteomes" id="UP001341281"/>
    </source>
</evidence>
<gene>
    <name evidence="2" type="ORF">U9M48_000818</name>
</gene>
<evidence type="ECO:0000313" key="2">
    <source>
        <dbReference type="EMBL" id="WVZ49459.1"/>
    </source>
</evidence>
<feature type="chain" id="PRO_5042963905" evidence="1">
    <location>
        <begin position="40"/>
        <end position="130"/>
    </location>
</feature>
<sequence>MASSKSKPKPMTSSSPAAVLVLLFLAMTAVMLAPCTTQAQTSPGPAPAPSQSACPPGFKNMVDLTDFLRGTGRELITTVDPALLPPIKDIIGIIPHTGLKLCVCFNVTASPSPPLGVDTTDDIQIQCVEY</sequence>
<organism evidence="2 3">
    <name type="scientific">Paspalum notatum var. saurae</name>
    <dbReference type="NCBI Taxonomy" id="547442"/>
    <lineage>
        <taxon>Eukaryota</taxon>
        <taxon>Viridiplantae</taxon>
        <taxon>Streptophyta</taxon>
        <taxon>Embryophyta</taxon>
        <taxon>Tracheophyta</taxon>
        <taxon>Spermatophyta</taxon>
        <taxon>Magnoliopsida</taxon>
        <taxon>Liliopsida</taxon>
        <taxon>Poales</taxon>
        <taxon>Poaceae</taxon>
        <taxon>PACMAD clade</taxon>
        <taxon>Panicoideae</taxon>
        <taxon>Andropogonodae</taxon>
        <taxon>Paspaleae</taxon>
        <taxon>Paspalinae</taxon>
        <taxon>Paspalum</taxon>
    </lineage>
</organism>
<dbReference type="Proteomes" id="UP001341281">
    <property type="component" value="Chromosome 01"/>
</dbReference>
<keyword evidence="1" id="KW-0732">Signal</keyword>
<keyword evidence="3" id="KW-1185">Reference proteome</keyword>
<dbReference type="AlphaFoldDB" id="A0AAQ3PN58"/>
<reference evidence="2 3" key="1">
    <citation type="submission" date="2024-02" db="EMBL/GenBank/DDBJ databases">
        <title>High-quality chromosome-scale genome assembly of Pensacola bahiagrass (Paspalum notatum Flugge var. saurae).</title>
        <authorList>
            <person name="Vega J.M."/>
            <person name="Podio M."/>
            <person name="Orjuela J."/>
            <person name="Siena L.A."/>
            <person name="Pessino S.C."/>
            <person name="Combes M.C."/>
            <person name="Mariac C."/>
            <person name="Albertini E."/>
            <person name="Pupilli F."/>
            <person name="Ortiz J.P.A."/>
            <person name="Leblanc O."/>
        </authorList>
    </citation>
    <scope>NUCLEOTIDE SEQUENCE [LARGE SCALE GENOMIC DNA]</scope>
    <source>
        <strain evidence="2">R1</strain>
        <tissue evidence="2">Leaf</tissue>
    </source>
</reference>